<reference evidence="4 5" key="1">
    <citation type="journal article" date="2021" name="Microbiol. Resour. Announc.">
        <title>Draft Genome Sequence of Coralloluteibacterium stylophorae LMG 29479T.</title>
        <authorList>
            <person name="Karlyshev A.V."/>
            <person name="Kudryashova E.B."/>
            <person name="Ariskina E.V."/>
            <person name="Conroy A.P."/>
            <person name="Abidueva E.Y."/>
        </authorList>
    </citation>
    <scope>NUCLEOTIDE SEQUENCE [LARGE SCALE GENOMIC DNA]</scope>
    <source>
        <strain evidence="4 5">LMG 29479</strain>
    </source>
</reference>
<reference evidence="3" key="2">
    <citation type="submission" date="2021-04" db="EMBL/GenBank/DDBJ databases">
        <authorList>
            <person name="Karlyshev A.V."/>
        </authorList>
    </citation>
    <scope>NUCLEOTIDE SEQUENCE</scope>
    <source>
        <strain evidence="3">LMG 29479</strain>
    </source>
</reference>
<dbReference type="RefSeq" id="WP_211926887.1">
    <property type="nucleotide sequence ID" value="NZ_JAGQFT020000022.1"/>
</dbReference>
<evidence type="ECO:0000256" key="1">
    <source>
        <dbReference type="SAM" id="MobiDB-lite"/>
    </source>
</evidence>
<keyword evidence="5" id="KW-1185">Reference proteome</keyword>
<feature type="transmembrane region" description="Helical" evidence="2">
    <location>
        <begin position="53"/>
        <end position="72"/>
    </location>
</feature>
<gene>
    <name evidence="4" type="ORF">KB893_018055</name>
    <name evidence="3" type="ORF">KB893_10620</name>
</gene>
<keyword evidence="2" id="KW-1133">Transmembrane helix</keyword>
<sequence length="123" mass="13590">MMIGAAWAIIVFAAMPTTVRVPAPQPEVLREFLPLEVREVHNVGLMHRKSNHLMLAGIMFIGGCILAGAGALSSGKHNRQRQHHTRRRHSRAHQSEGSSGGPSSYSYRELVQMNEKAENKQAP</sequence>
<protein>
    <submittedName>
        <fullName evidence="3">Uncharacterized protein</fullName>
    </submittedName>
</protein>
<name>A0A8J7VTJ5_9GAMM</name>
<dbReference type="EMBL" id="JAGQFT020000022">
    <property type="protein sequence ID" value="MBS7459037.1"/>
    <property type="molecule type" value="Genomic_DNA"/>
</dbReference>
<feature type="compositionally biased region" description="Basic residues" evidence="1">
    <location>
        <begin position="76"/>
        <end position="92"/>
    </location>
</feature>
<accession>A0A8J7VTJ5</accession>
<dbReference type="AlphaFoldDB" id="A0A8J7VTJ5"/>
<evidence type="ECO:0000313" key="5">
    <source>
        <dbReference type="Proteomes" id="UP000675747"/>
    </source>
</evidence>
<dbReference type="Proteomes" id="UP000675747">
    <property type="component" value="Unassembled WGS sequence"/>
</dbReference>
<feature type="compositionally biased region" description="Low complexity" evidence="1">
    <location>
        <begin position="95"/>
        <end position="107"/>
    </location>
</feature>
<evidence type="ECO:0000313" key="4">
    <source>
        <dbReference type="EMBL" id="MBS7459037.1"/>
    </source>
</evidence>
<feature type="region of interest" description="Disordered" evidence="1">
    <location>
        <begin position="72"/>
        <end position="123"/>
    </location>
</feature>
<dbReference type="EMBL" id="JAGQFT010000088">
    <property type="protein sequence ID" value="MBR0562965.1"/>
    <property type="molecule type" value="Genomic_DNA"/>
</dbReference>
<comment type="caution">
    <text evidence="3">The sequence shown here is derived from an EMBL/GenBank/DDBJ whole genome shotgun (WGS) entry which is preliminary data.</text>
</comment>
<evidence type="ECO:0000256" key="2">
    <source>
        <dbReference type="SAM" id="Phobius"/>
    </source>
</evidence>
<organism evidence="3">
    <name type="scientific">Coralloluteibacterium stylophorae</name>
    <dbReference type="NCBI Taxonomy" id="1776034"/>
    <lineage>
        <taxon>Bacteria</taxon>
        <taxon>Pseudomonadati</taxon>
        <taxon>Pseudomonadota</taxon>
        <taxon>Gammaproteobacteria</taxon>
        <taxon>Lysobacterales</taxon>
        <taxon>Lysobacteraceae</taxon>
        <taxon>Coralloluteibacterium</taxon>
    </lineage>
</organism>
<proteinExistence type="predicted"/>
<evidence type="ECO:0000313" key="3">
    <source>
        <dbReference type="EMBL" id="MBR0562965.1"/>
    </source>
</evidence>
<keyword evidence="2" id="KW-0812">Transmembrane</keyword>
<keyword evidence="2" id="KW-0472">Membrane</keyword>